<comment type="similarity">
    <text evidence="3 8">Belongs to the LTA synthase family.</text>
</comment>
<protein>
    <submittedName>
        <fullName evidence="14">LTA synthase family protein</fullName>
    </submittedName>
</protein>
<dbReference type="InterPro" id="IPR050448">
    <property type="entry name" value="OpgB/LTA_synthase_biosynth"/>
</dbReference>
<feature type="transmembrane region" description="Helical" evidence="12">
    <location>
        <begin position="38"/>
        <end position="59"/>
    </location>
</feature>
<dbReference type="Pfam" id="PF00884">
    <property type="entry name" value="Sulfatase"/>
    <property type="match status" value="1"/>
</dbReference>
<comment type="subcellular location">
    <subcellularLocation>
        <location evidence="1">Cell membrane</location>
        <topology evidence="1">Multi-pass membrane protein</topology>
    </subcellularLocation>
</comment>
<keyword evidence="10" id="KW-0479">Metal-binding</keyword>
<dbReference type="AlphaFoldDB" id="A0A365KA74"/>
<keyword evidence="6 12" id="KW-1133">Transmembrane helix</keyword>
<evidence type="ECO:0000256" key="6">
    <source>
        <dbReference type="ARBA" id="ARBA00022989"/>
    </source>
</evidence>
<proteinExistence type="inferred from homology"/>
<accession>A0A365KA74</accession>
<evidence type="ECO:0000259" key="13">
    <source>
        <dbReference type="Pfam" id="PF00884"/>
    </source>
</evidence>
<feature type="active site" evidence="9">
    <location>
        <position position="283"/>
    </location>
</feature>
<evidence type="ECO:0000256" key="1">
    <source>
        <dbReference type="ARBA" id="ARBA00004651"/>
    </source>
</evidence>
<dbReference type="PANTHER" id="PTHR47371:SF3">
    <property type="entry name" value="PHOSPHOGLYCEROL TRANSFERASE I"/>
    <property type="match status" value="1"/>
</dbReference>
<feature type="binding site" evidence="11">
    <location>
        <position position="241"/>
    </location>
    <ligand>
        <name>Mn(2+)</name>
        <dbReference type="ChEBI" id="CHEBI:29035"/>
    </ligand>
</feature>
<gene>
    <name evidence="14" type="ORF">DP119_02545</name>
</gene>
<feature type="transmembrane region" description="Helical" evidence="12">
    <location>
        <begin position="149"/>
        <end position="168"/>
    </location>
</feature>
<dbReference type="GO" id="GO:0005886">
    <property type="term" value="C:plasma membrane"/>
    <property type="evidence" value="ECO:0007669"/>
    <property type="project" value="UniProtKB-SubCell"/>
</dbReference>
<dbReference type="CDD" id="cd16015">
    <property type="entry name" value="LTA_synthase"/>
    <property type="match status" value="1"/>
</dbReference>
<feature type="transmembrane region" description="Helical" evidence="12">
    <location>
        <begin position="12"/>
        <end position="32"/>
    </location>
</feature>
<feature type="binding site" evidence="10">
    <location>
        <position position="399"/>
    </location>
    <ligand>
        <name>substrate</name>
    </ligand>
</feature>
<evidence type="ECO:0000313" key="14">
    <source>
        <dbReference type="EMBL" id="RAZ69557.1"/>
    </source>
</evidence>
<feature type="binding site" evidence="11">
    <location>
        <position position="459"/>
    </location>
    <ligand>
        <name>Mn(2+)</name>
        <dbReference type="ChEBI" id="CHEBI:29035"/>
    </ligand>
</feature>
<dbReference type="EMBL" id="QLZQ01000001">
    <property type="protein sequence ID" value="RAZ69557.1"/>
    <property type="molecule type" value="Genomic_DNA"/>
</dbReference>
<dbReference type="Gene3D" id="3.30.1120.170">
    <property type="match status" value="1"/>
</dbReference>
<feature type="binding site" evidence="11">
    <location>
        <position position="283"/>
    </location>
    <ligand>
        <name>Mn(2+)</name>
        <dbReference type="ChEBI" id="CHEBI:29035"/>
    </ligand>
</feature>
<evidence type="ECO:0000256" key="10">
    <source>
        <dbReference type="PIRSR" id="PIRSR005091-2"/>
    </source>
</evidence>
<keyword evidence="15" id="KW-1185">Reference proteome</keyword>
<reference evidence="14 15" key="1">
    <citation type="submission" date="2018-06" db="EMBL/GenBank/DDBJ databases">
        <title>The draft genome sequences of strains SCU63 and S1.</title>
        <authorList>
            <person name="Gan L."/>
        </authorList>
    </citation>
    <scope>NUCLEOTIDE SEQUENCE [LARGE SCALE GENOMIC DNA]</scope>
    <source>
        <strain evidence="14 15">S1</strain>
    </source>
</reference>
<evidence type="ECO:0000256" key="5">
    <source>
        <dbReference type="ARBA" id="ARBA00022692"/>
    </source>
</evidence>
<feature type="binding site" evidence="11">
    <location>
        <position position="460"/>
    </location>
    <ligand>
        <name>Mn(2+)</name>
        <dbReference type="ChEBI" id="CHEBI:29035"/>
    </ligand>
</feature>
<sequence length="625" mass="71042">MKKTKKFNSPLLVLVILSVILLIKLGVFRNLVYGEVSLLRLVAIDFPVFMLLPVLLFVVLRRVSPLVALVYNLFVSALLVSIVWYERYFQTVPSYFDLQQGDQAGSVMETVSLLYAPLDFLFFADIVVYIALFVLYWNRPLTMKNRKKISVVAFVLVAVSLVTTVVALQKPILDMTLFAKEQGFVQTQLVQAAQQNSASAQMHLISDEELAKLKGNEFVPYTEHERFGIAKDRHLFVIQVESLQNFAINQSIGGQELTPNLNELLGDSLYFDRMFQQIGAGNTSDAEWLLHMSLLPKGLDPTVNYLNGTPLPSLVNMLNEQDYYTTTYHADKLEYWNRKELYPSLGFDYAYSSDEIPDEDLIGLWPSDRTMFQFAEGEIREQAASGKKIYANLMTVTSHTPFEVREQDKYLELPEQYVDTYTGNYLQSIRYADEAVGEFIAFLKAEGIYEDSLIVINGDHSGLHGRPMTVNDTDLMGELLGHSYSLKDRFLLPFIIAAPGLFESEVNSNFGGQVDMMPTIMNLMGIEPQAPMVGHNMLQYENNLLAVRYYLPGGSYITGDHMYLGQNARYPERYYDFDTMERIEPDKETIEQKQKNALKILNHSDALLSNFLDEGEEEAETGEES</sequence>
<keyword evidence="4 8" id="KW-1003">Cell membrane</keyword>
<dbReference type="RefSeq" id="WP_112230540.1">
    <property type="nucleotide sequence ID" value="NZ_QLZQ01000001.1"/>
</dbReference>
<dbReference type="InterPro" id="IPR000917">
    <property type="entry name" value="Sulfatase_N"/>
</dbReference>
<feature type="transmembrane region" description="Helical" evidence="12">
    <location>
        <begin position="114"/>
        <end position="137"/>
    </location>
</feature>
<evidence type="ECO:0000256" key="2">
    <source>
        <dbReference type="ARBA" id="ARBA00004936"/>
    </source>
</evidence>
<keyword evidence="5 12" id="KW-0812">Transmembrane</keyword>
<dbReference type="SUPFAM" id="SSF53649">
    <property type="entry name" value="Alkaline phosphatase-like"/>
    <property type="match status" value="1"/>
</dbReference>
<evidence type="ECO:0000256" key="12">
    <source>
        <dbReference type="SAM" id="Phobius"/>
    </source>
</evidence>
<organism evidence="14 15">
    <name type="scientific">Planococcus maitriensis</name>
    <dbReference type="NCBI Taxonomy" id="221799"/>
    <lineage>
        <taxon>Bacteria</taxon>
        <taxon>Bacillati</taxon>
        <taxon>Bacillota</taxon>
        <taxon>Bacilli</taxon>
        <taxon>Bacillales</taxon>
        <taxon>Caryophanaceae</taxon>
        <taxon>Planococcus</taxon>
    </lineage>
</organism>
<evidence type="ECO:0000256" key="3">
    <source>
        <dbReference type="ARBA" id="ARBA00009983"/>
    </source>
</evidence>
<comment type="caution">
    <text evidence="14">The sequence shown here is derived from an EMBL/GenBank/DDBJ whole genome shotgun (WGS) entry which is preliminary data.</text>
</comment>
<feature type="domain" description="Sulfatase N-terminal" evidence="13">
    <location>
        <begin position="234"/>
        <end position="526"/>
    </location>
</feature>
<evidence type="ECO:0000256" key="11">
    <source>
        <dbReference type="PIRSR" id="PIRSR005091-3"/>
    </source>
</evidence>
<dbReference type="PANTHER" id="PTHR47371">
    <property type="entry name" value="LIPOTEICHOIC ACID SYNTHASE"/>
    <property type="match status" value="1"/>
</dbReference>
<evidence type="ECO:0000256" key="4">
    <source>
        <dbReference type="ARBA" id="ARBA00022475"/>
    </source>
</evidence>
<dbReference type="GO" id="GO:0046872">
    <property type="term" value="F:metal ion binding"/>
    <property type="evidence" value="ECO:0007669"/>
    <property type="project" value="UniProtKB-KW"/>
</dbReference>
<evidence type="ECO:0000313" key="15">
    <source>
        <dbReference type="Proteomes" id="UP000251869"/>
    </source>
</evidence>
<dbReference type="InterPro" id="IPR012160">
    <property type="entry name" value="LtaS-like"/>
</dbReference>
<dbReference type="InterPro" id="IPR017850">
    <property type="entry name" value="Alkaline_phosphatase_core_sf"/>
</dbReference>
<name>A0A365KA74_9BACL</name>
<dbReference type="PIRSF" id="PIRSF005091">
    <property type="entry name" value="Mmb_sulf_HI1246"/>
    <property type="match status" value="1"/>
</dbReference>
<evidence type="ECO:0000256" key="7">
    <source>
        <dbReference type="ARBA" id="ARBA00023136"/>
    </source>
</evidence>
<dbReference type="OrthoDB" id="5901192at2"/>
<comment type="pathway">
    <text evidence="2">Cell wall biogenesis; lipoteichoic acid biosynthesis.</text>
</comment>
<evidence type="ECO:0000256" key="8">
    <source>
        <dbReference type="PIRNR" id="PIRNR005091"/>
    </source>
</evidence>
<keyword evidence="7 8" id="KW-0472">Membrane</keyword>
<dbReference type="Proteomes" id="UP000251869">
    <property type="component" value="Unassembled WGS sequence"/>
</dbReference>
<dbReference type="Gene3D" id="3.40.720.10">
    <property type="entry name" value="Alkaline Phosphatase, subunit A"/>
    <property type="match status" value="1"/>
</dbReference>
<keyword evidence="10" id="KW-0464">Manganese</keyword>
<feature type="transmembrane region" description="Helical" evidence="12">
    <location>
        <begin position="66"/>
        <end position="85"/>
    </location>
</feature>
<evidence type="ECO:0000256" key="9">
    <source>
        <dbReference type="PIRSR" id="PIRSR005091-1"/>
    </source>
</evidence>